<organism evidence="16 17">
    <name type="scientific">Eublepharis macularius</name>
    <name type="common">Leopard gecko</name>
    <name type="synonym">Cyrtodactylus macularius</name>
    <dbReference type="NCBI Taxonomy" id="481883"/>
    <lineage>
        <taxon>Eukaryota</taxon>
        <taxon>Metazoa</taxon>
        <taxon>Chordata</taxon>
        <taxon>Craniata</taxon>
        <taxon>Vertebrata</taxon>
        <taxon>Euteleostomi</taxon>
        <taxon>Lepidosauria</taxon>
        <taxon>Squamata</taxon>
        <taxon>Bifurcata</taxon>
        <taxon>Gekkota</taxon>
        <taxon>Eublepharidae</taxon>
        <taxon>Eublepharinae</taxon>
        <taxon>Eublepharis</taxon>
    </lineage>
</organism>
<dbReference type="SUPFAM" id="SSF57184">
    <property type="entry name" value="Growth factor receptor domain"/>
    <property type="match status" value="1"/>
</dbReference>
<protein>
    <submittedName>
        <fullName evidence="17">Sushi domain-containing protein 1</fullName>
    </submittedName>
</protein>
<dbReference type="AlphaFoldDB" id="A0AA97JR23"/>
<gene>
    <name evidence="17" type="primary">SUSD1</name>
</gene>
<keyword evidence="7 12" id="KW-0472">Membrane</keyword>
<dbReference type="FunFam" id="2.10.25.10:FF:000038">
    <property type="entry name" value="Fibrillin 2"/>
    <property type="match status" value="1"/>
</dbReference>
<evidence type="ECO:0000256" key="1">
    <source>
        <dbReference type="ARBA" id="ARBA00004479"/>
    </source>
</evidence>
<keyword evidence="16" id="KW-1185">Reference proteome</keyword>
<feature type="domain" description="Sushi" evidence="15">
    <location>
        <begin position="179"/>
        <end position="238"/>
    </location>
</feature>
<dbReference type="SMART" id="SM00032">
    <property type="entry name" value="CCP"/>
    <property type="match status" value="3"/>
</dbReference>
<dbReference type="PANTHER" id="PTHR24051">
    <property type="entry name" value="SUSHI DOMAIN-CONTAINING PROTEIN 1"/>
    <property type="match status" value="1"/>
</dbReference>
<feature type="transmembrane region" description="Helical" evidence="12">
    <location>
        <begin position="713"/>
        <end position="737"/>
    </location>
</feature>
<dbReference type="SUPFAM" id="SSF57535">
    <property type="entry name" value="Complement control module/SCR domain"/>
    <property type="match status" value="3"/>
</dbReference>
<dbReference type="InterPro" id="IPR051622">
    <property type="entry name" value="R-tyr_protein_phosphatases"/>
</dbReference>
<feature type="chain" id="PRO_5041720212" evidence="13">
    <location>
        <begin position="22"/>
        <end position="776"/>
    </location>
</feature>
<dbReference type="InterPro" id="IPR049883">
    <property type="entry name" value="NOTCH1_EGF-like"/>
</dbReference>
<evidence type="ECO:0000256" key="10">
    <source>
        <dbReference type="PROSITE-ProRule" id="PRU00076"/>
    </source>
</evidence>
<evidence type="ECO:0000256" key="13">
    <source>
        <dbReference type="SAM" id="SignalP"/>
    </source>
</evidence>
<evidence type="ECO:0000313" key="16">
    <source>
        <dbReference type="Proteomes" id="UP001190640"/>
    </source>
</evidence>
<evidence type="ECO:0000256" key="2">
    <source>
        <dbReference type="ARBA" id="ARBA00022536"/>
    </source>
</evidence>
<dbReference type="InterPro" id="IPR057598">
    <property type="entry name" value="Fn3_PTPRU"/>
</dbReference>
<dbReference type="PROSITE" id="PS50026">
    <property type="entry name" value="EGF_3"/>
    <property type="match status" value="3"/>
</dbReference>
<name>A0AA97JR23_EUBMA</name>
<comment type="caution">
    <text evidence="10">Lacks conserved residue(s) required for the propagation of feature annotation.</text>
</comment>
<dbReference type="InterPro" id="IPR001881">
    <property type="entry name" value="EGF-like_Ca-bd_dom"/>
</dbReference>
<feature type="domain" description="EGF-like" evidence="14">
    <location>
        <begin position="127"/>
        <end position="164"/>
    </location>
</feature>
<keyword evidence="9" id="KW-0325">Glycoprotein</keyword>
<dbReference type="Gene3D" id="2.10.25.10">
    <property type="entry name" value="Laminin"/>
    <property type="match status" value="3"/>
</dbReference>
<dbReference type="FunFam" id="2.10.25.10:FF:000068">
    <property type="entry name" value="Latent transforming growth factor beta binding protein 3"/>
    <property type="match status" value="1"/>
</dbReference>
<dbReference type="InterPro" id="IPR018097">
    <property type="entry name" value="EGF_Ca-bd_CS"/>
</dbReference>
<dbReference type="Proteomes" id="UP001190640">
    <property type="component" value="Chromosome 8"/>
</dbReference>
<dbReference type="KEGG" id="emc:129334700"/>
<keyword evidence="5" id="KW-0677">Repeat</keyword>
<dbReference type="GO" id="GO:0016020">
    <property type="term" value="C:membrane"/>
    <property type="evidence" value="ECO:0007669"/>
    <property type="project" value="UniProtKB-SubCell"/>
</dbReference>
<dbReference type="Pfam" id="PF00084">
    <property type="entry name" value="Sushi"/>
    <property type="match status" value="3"/>
</dbReference>
<feature type="domain" description="EGF-like" evidence="14">
    <location>
        <begin position="37"/>
        <end position="74"/>
    </location>
</feature>
<dbReference type="GO" id="GO:0005509">
    <property type="term" value="F:calcium ion binding"/>
    <property type="evidence" value="ECO:0007669"/>
    <property type="project" value="InterPro"/>
</dbReference>
<dbReference type="PANTHER" id="PTHR24051:SF5">
    <property type="entry name" value="SUSHI DOMAIN-CONTAINING PROTEIN 1"/>
    <property type="match status" value="1"/>
</dbReference>
<dbReference type="SMART" id="SM00181">
    <property type="entry name" value="EGF"/>
    <property type="match status" value="3"/>
</dbReference>
<feature type="domain" description="EGF-like" evidence="14">
    <location>
        <begin position="75"/>
        <end position="114"/>
    </location>
</feature>
<keyword evidence="8" id="KW-1015">Disulfide bond</keyword>
<evidence type="ECO:0000256" key="6">
    <source>
        <dbReference type="ARBA" id="ARBA00022989"/>
    </source>
</evidence>
<dbReference type="Gene3D" id="2.10.70.10">
    <property type="entry name" value="Complement Module, domain 1"/>
    <property type="match status" value="3"/>
</dbReference>
<evidence type="ECO:0000259" key="14">
    <source>
        <dbReference type="PROSITE" id="PS50026"/>
    </source>
</evidence>
<evidence type="ECO:0000256" key="9">
    <source>
        <dbReference type="ARBA" id="ARBA00023180"/>
    </source>
</evidence>
<proteinExistence type="predicted"/>
<dbReference type="InterPro" id="IPR000152">
    <property type="entry name" value="EGF-type_Asp/Asn_hydroxyl_site"/>
</dbReference>
<evidence type="ECO:0000256" key="3">
    <source>
        <dbReference type="ARBA" id="ARBA00022692"/>
    </source>
</evidence>
<evidence type="ECO:0000256" key="8">
    <source>
        <dbReference type="ARBA" id="ARBA00023157"/>
    </source>
</evidence>
<keyword evidence="6 12" id="KW-1133">Transmembrane helix</keyword>
<dbReference type="PROSITE" id="PS50923">
    <property type="entry name" value="SUSHI"/>
    <property type="match status" value="3"/>
</dbReference>
<evidence type="ECO:0000256" key="11">
    <source>
        <dbReference type="PROSITE-ProRule" id="PRU00302"/>
    </source>
</evidence>
<evidence type="ECO:0000259" key="15">
    <source>
        <dbReference type="PROSITE" id="PS50923"/>
    </source>
</evidence>
<keyword evidence="11" id="KW-0768">Sushi</keyword>
<keyword evidence="3 12" id="KW-0812">Transmembrane</keyword>
<sequence>MSSPWLLAAFLLLLLAPPFLSRAPEAEKKRGATSDLLPSVCASCHADATCQQQDGKHTCICNYGFVGNGRTHCQDKDECQIGISEICGEHASCHNTRGSFYCVCLEGYEASNNNSIFIPNDGTHCRDIDECEVSDICGLGGLCVNTLGSYKCACAEGYRTENGAETFHPPTDRISCKVVDCGVPPSLPHAYLALVNETTYGNKVEYTCWPGYGIDSGNRISVCSSKGRWEGPYLVCKEIDCGEPLSLPNTDIIWDNSTTLGSTVYYKCKKGFQSMGERNFSQCTITKKWENITFECKAVENWPHGGLKMPRVVEVTKWPPTSSIIDCGQPSLIPDSEIKWDKTSQLGSVVEYKCSKGFYATSVKTHSRCSHNGSWEILDLRCEKVQGFIGFAVNNSCFTWRRHNGSAGVNETYRLTMRMLGIEFKKTASELKINLTTAEEAVMMCLPHHPHTNYSIKIEEESSNLISTFSILNPVVEKEVVFGNLSVFNGTCVKWQRKSGRVQSEETYVLQVRGLRWYQKEFLHTATFDFVENSQTPELCLNLRPGSNYTVNISTTNLEHSILVYMQTSITDPRSPEVEFISAEGFAPVFTLKKAEESNGPISSYQVIVVPWRPQCNFNCYSLTSLAYFSNGSDSDGYVAAEFPARILTDNGSVFALGDRLYYGKFYNAPLKQRKDYCVILRTISEWNEVRKKSCIAWAQIKDVSSVPQHMTVILFGSVAALCSILLLSLFTARVAVHASQAALAKRTLYDEVQLLSTTKQTNTIPSQMTQTFSRV</sequence>
<dbReference type="CDD" id="cd00054">
    <property type="entry name" value="EGF_CA"/>
    <property type="match status" value="2"/>
</dbReference>
<keyword evidence="4 13" id="KW-0732">Signal</keyword>
<dbReference type="Pfam" id="PF23144">
    <property type="entry name" value="Fn3_PTPRU"/>
    <property type="match status" value="1"/>
</dbReference>
<feature type="domain" description="Sushi" evidence="15">
    <location>
        <begin position="239"/>
        <end position="298"/>
    </location>
</feature>
<accession>A0AA97JR23</accession>
<dbReference type="InterPro" id="IPR000742">
    <property type="entry name" value="EGF"/>
</dbReference>
<evidence type="ECO:0000256" key="12">
    <source>
        <dbReference type="SAM" id="Phobius"/>
    </source>
</evidence>
<dbReference type="PROSITE" id="PS00010">
    <property type="entry name" value="ASX_HYDROXYL"/>
    <property type="match status" value="2"/>
</dbReference>
<dbReference type="PROSITE" id="PS01186">
    <property type="entry name" value="EGF_2"/>
    <property type="match status" value="1"/>
</dbReference>
<comment type="subcellular location">
    <subcellularLocation>
        <location evidence="1">Membrane</location>
        <topology evidence="1">Single-pass type I membrane protein</topology>
    </subcellularLocation>
</comment>
<feature type="domain" description="Sushi" evidence="15">
    <location>
        <begin position="325"/>
        <end position="384"/>
    </location>
</feature>
<dbReference type="SMART" id="SM00179">
    <property type="entry name" value="EGF_CA"/>
    <property type="match status" value="3"/>
</dbReference>
<dbReference type="InterPro" id="IPR000436">
    <property type="entry name" value="Sushi_SCR_CCP_dom"/>
</dbReference>
<feature type="signal peptide" evidence="13">
    <location>
        <begin position="1"/>
        <end position="21"/>
    </location>
</feature>
<dbReference type="Pfam" id="PF07645">
    <property type="entry name" value="EGF_CA"/>
    <property type="match status" value="2"/>
</dbReference>
<evidence type="ECO:0000256" key="4">
    <source>
        <dbReference type="ARBA" id="ARBA00022729"/>
    </source>
</evidence>
<keyword evidence="2 10" id="KW-0245">EGF-like domain</keyword>
<dbReference type="RefSeq" id="XP_054842933.1">
    <property type="nucleotide sequence ID" value="XM_054986958.1"/>
</dbReference>
<evidence type="ECO:0000256" key="7">
    <source>
        <dbReference type="ARBA" id="ARBA00023136"/>
    </source>
</evidence>
<dbReference type="GeneID" id="129334700"/>
<dbReference type="InterPro" id="IPR009030">
    <property type="entry name" value="Growth_fac_rcpt_cys_sf"/>
</dbReference>
<dbReference type="CTD" id="64420"/>
<evidence type="ECO:0000313" key="17">
    <source>
        <dbReference type="RefSeq" id="XP_054842933.1"/>
    </source>
</evidence>
<dbReference type="CDD" id="cd00033">
    <property type="entry name" value="CCP"/>
    <property type="match status" value="3"/>
</dbReference>
<dbReference type="PROSITE" id="PS01187">
    <property type="entry name" value="EGF_CA"/>
    <property type="match status" value="1"/>
</dbReference>
<evidence type="ECO:0000256" key="5">
    <source>
        <dbReference type="ARBA" id="ARBA00022737"/>
    </source>
</evidence>
<reference evidence="17" key="1">
    <citation type="submission" date="2025-08" db="UniProtKB">
        <authorList>
            <consortium name="RefSeq"/>
        </authorList>
    </citation>
    <scope>IDENTIFICATION</scope>
    <source>
        <tissue evidence="17">Blood</tissue>
    </source>
</reference>
<dbReference type="InterPro" id="IPR035976">
    <property type="entry name" value="Sushi/SCR/CCP_sf"/>
</dbReference>